<dbReference type="PROSITE" id="PS00879">
    <property type="entry name" value="ODR_DC_2_2"/>
    <property type="match status" value="1"/>
</dbReference>
<dbReference type="InterPro" id="IPR009006">
    <property type="entry name" value="Ala_racemase/Decarboxylase_C"/>
</dbReference>
<feature type="domain" description="Orn/DAP/Arg decarboxylase 2 N-terminal" evidence="6">
    <location>
        <begin position="45"/>
        <end position="289"/>
    </location>
</feature>
<keyword evidence="8" id="KW-1185">Reference proteome</keyword>
<evidence type="ECO:0000256" key="5">
    <source>
        <dbReference type="PIRSR" id="PIRSR600183-50"/>
    </source>
</evidence>
<sequence length="429" mass="47311">MVVALPASLRGPEGVARLEALCAKYDTPLQLYDEGLIRENARGLFRAFQAHFPTFAEFYAVKALPNPAILKILQQEGCGFDCSSTAELHICKTLGVPGDKIIYTSNYTSKDDLAAAYDMGVIINLDDISLVDALVEVRGRCPDLICFRLNPGLGRTDSETKSNVLGGPDAKFGVPPFQIIDAYRKAKAAGATRFGIHMMTGSCVMNADYWKETVTELFNTIMQLKKELGITIEFMNIGGGLGIPYYPDQAVVDVPAIAQMLRVVFDELMAAHGEHSIPQLCMENGRYMTGPFGWLVSRCQAIKETYARYYGLDANMAHLMRPGMYGAYHHITIPARDVPGAEIVTANVVGQLCENNDWFGKDRALPKAEVGDLFVIYDTGAHSHSMGFQYNGKLRAPEVLISPDGRDRLIRKRETYDALYGNCIVPEDL</sequence>
<keyword evidence="4" id="KW-0456">Lyase</keyword>
<dbReference type="Gene3D" id="2.40.37.10">
    <property type="entry name" value="Lyase, Ornithine Decarboxylase, Chain A, domain 1"/>
    <property type="match status" value="1"/>
</dbReference>
<dbReference type="Pfam" id="PF02784">
    <property type="entry name" value="Orn_Arg_deC_N"/>
    <property type="match status" value="1"/>
</dbReference>
<dbReference type="PANTHER" id="PTHR43727">
    <property type="entry name" value="DIAMINOPIMELATE DECARBOXYLASE"/>
    <property type="match status" value="1"/>
</dbReference>
<comment type="caution">
    <text evidence="7">The sequence shown here is derived from an EMBL/GenBank/DDBJ whole genome shotgun (WGS) entry which is preliminary data.</text>
</comment>
<dbReference type="InterPro" id="IPR022653">
    <property type="entry name" value="De-COase2_pyr-phos_BS"/>
</dbReference>
<keyword evidence="3 5" id="KW-0663">Pyridoxal phosphate</keyword>
<dbReference type="InterPro" id="IPR022657">
    <property type="entry name" value="De-COase2_CS"/>
</dbReference>
<dbReference type="SUPFAM" id="SSF51419">
    <property type="entry name" value="PLP-binding barrel"/>
    <property type="match status" value="1"/>
</dbReference>
<reference evidence="7 8" key="1">
    <citation type="journal article" date="2014" name="Genome Biol. Evol.">
        <title>The secreted proteins of Achlya hypogyna and Thraustotheca clavata identify the ancestral oomycete secretome and reveal gene acquisitions by horizontal gene transfer.</title>
        <authorList>
            <person name="Misner I."/>
            <person name="Blouin N."/>
            <person name="Leonard G."/>
            <person name="Richards T.A."/>
            <person name="Lane C.E."/>
        </authorList>
    </citation>
    <scope>NUCLEOTIDE SEQUENCE [LARGE SCALE GENOMIC DNA]</scope>
    <source>
        <strain evidence="7 8">ATCC 48635</strain>
    </source>
</reference>
<evidence type="ECO:0000256" key="1">
    <source>
        <dbReference type="ARBA" id="ARBA00001933"/>
    </source>
</evidence>
<dbReference type="PANTHER" id="PTHR43727:SF2">
    <property type="entry name" value="GROUP IV DECARBOXYLASE"/>
    <property type="match status" value="1"/>
</dbReference>
<dbReference type="InterPro" id="IPR002986">
    <property type="entry name" value="DAP_deCOOHase_LysA"/>
</dbReference>
<dbReference type="GO" id="GO:0008836">
    <property type="term" value="F:diaminopimelate decarboxylase activity"/>
    <property type="evidence" value="ECO:0007669"/>
    <property type="project" value="InterPro"/>
</dbReference>
<evidence type="ECO:0000256" key="3">
    <source>
        <dbReference type="ARBA" id="ARBA00022898"/>
    </source>
</evidence>
<dbReference type="NCBIfam" id="TIGR01048">
    <property type="entry name" value="lysA"/>
    <property type="match status" value="1"/>
</dbReference>
<name>A0A1V9Z9L9_ACHHY</name>
<dbReference type="GO" id="GO:0009089">
    <property type="term" value="P:lysine biosynthetic process via diaminopimelate"/>
    <property type="evidence" value="ECO:0007669"/>
    <property type="project" value="InterPro"/>
</dbReference>
<keyword evidence="2" id="KW-0210">Decarboxylase</keyword>
<organism evidence="7 8">
    <name type="scientific">Achlya hypogyna</name>
    <name type="common">Oomycete</name>
    <name type="synonym">Protoachlya hypogyna</name>
    <dbReference type="NCBI Taxonomy" id="1202772"/>
    <lineage>
        <taxon>Eukaryota</taxon>
        <taxon>Sar</taxon>
        <taxon>Stramenopiles</taxon>
        <taxon>Oomycota</taxon>
        <taxon>Saprolegniomycetes</taxon>
        <taxon>Saprolegniales</taxon>
        <taxon>Achlyaceae</taxon>
        <taxon>Achlya</taxon>
    </lineage>
</organism>
<gene>
    <name evidence="7" type="ORF">ACHHYP_00966</name>
</gene>
<dbReference type="FunFam" id="3.20.20.10:FF:000003">
    <property type="entry name" value="Diaminopimelate decarboxylase"/>
    <property type="match status" value="1"/>
</dbReference>
<dbReference type="SUPFAM" id="SSF50621">
    <property type="entry name" value="Alanine racemase C-terminal domain-like"/>
    <property type="match status" value="1"/>
</dbReference>
<dbReference type="PRINTS" id="PR01181">
    <property type="entry name" value="DAPDCRBXLASE"/>
</dbReference>
<dbReference type="STRING" id="1202772.A0A1V9Z9L9"/>
<evidence type="ECO:0000313" key="8">
    <source>
        <dbReference type="Proteomes" id="UP000243579"/>
    </source>
</evidence>
<evidence type="ECO:0000259" key="6">
    <source>
        <dbReference type="Pfam" id="PF02784"/>
    </source>
</evidence>
<evidence type="ECO:0000313" key="7">
    <source>
        <dbReference type="EMBL" id="OQR94706.1"/>
    </source>
</evidence>
<evidence type="ECO:0000256" key="2">
    <source>
        <dbReference type="ARBA" id="ARBA00022793"/>
    </source>
</evidence>
<dbReference type="AlphaFoldDB" id="A0A1V9Z9L9"/>
<dbReference type="InterPro" id="IPR029066">
    <property type="entry name" value="PLP-binding_barrel"/>
</dbReference>
<evidence type="ECO:0000256" key="4">
    <source>
        <dbReference type="ARBA" id="ARBA00023239"/>
    </source>
</evidence>
<dbReference type="InterPro" id="IPR000183">
    <property type="entry name" value="Orn/DAP/Arg_de-COase"/>
</dbReference>
<accession>A0A1V9Z9L9</accession>
<dbReference type="InterPro" id="IPR022644">
    <property type="entry name" value="De-COase2_N"/>
</dbReference>
<dbReference type="PRINTS" id="PR01179">
    <property type="entry name" value="ODADCRBXLASE"/>
</dbReference>
<dbReference type="PROSITE" id="PS00878">
    <property type="entry name" value="ODR_DC_2_1"/>
    <property type="match status" value="1"/>
</dbReference>
<dbReference type="CDD" id="cd06828">
    <property type="entry name" value="PLPDE_III_DapDC"/>
    <property type="match status" value="1"/>
</dbReference>
<dbReference type="Proteomes" id="UP000243579">
    <property type="component" value="Unassembled WGS sequence"/>
</dbReference>
<dbReference type="EMBL" id="JNBR01000354">
    <property type="protein sequence ID" value="OQR94706.1"/>
    <property type="molecule type" value="Genomic_DNA"/>
</dbReference>
<protein>
    <submittedName>
        <fullName evidence="7">Diaminopimelate decarboxylase</fullName>
    </submittedName>
</protein>
<dbReference type="Gene3D" id="3.20.20.10">
    <property type="entry name" value="Alanine racemase"/>
    <property type="match status" value="1"/>
</dbReference>
<comment type="cofactor">
    <cofactor evidence="1 5">
        <name>pyridoxal 5'-phosphate</name>
        <dbReference type="ChEBI" id="CHEBI:597326"/>
    </cofactor>
</comment>
<feature type="active site" description="Proton donor" evidence="5">
    <location>
        <position position="353"/>
    </location>
</feature>
<proteinExistence type="predicted"/>
<feature type="modified residue" description="N6-(pyridoxal phosphate)lysine" evidence="5">
    <location>
        <position position="62"/>
    </location>
</feature>
<dbReference type="OrthoDB" id="5034579at2759"/>